<feature type="transmembrane region" description="Helical" evidence="1">
    <location>
        <begin position="47"/>
        <end position="63"/>
    </location>
</feature>
<keyword evidence="1" id="KW-1133">Transmembrane helix</keyword>
<accession>A0A845AWQ9</accession>
<dbReference type="EMBL" id="WTYE01000001">
    <property type="protein sequence ID" value="MXP33978.1"/>
    <property type="molecule type" value="Genomic_DNA"/>
</dbReference>
<reference evidence="2 4" key="1">
    <citation type="submission" date="2019-12" db="EMBL/GenBank/DDBJ databases">
        <title>Genomic-based taxomic classification of the family Erythrobacteraceae.</title>
        <authorList>
            <person name="Xu L."/>
        </authorList>
    </citation>
    <scope>NUCLEOTIDE SEQUENCE [LARGE SCALE GENOMIC DNA]</scope>
    <source>
        <strain evidence="2 4">JCM 16677</strain>
    </source>
</reference>
<evidence type="ECO:0000313" key="4">
    <source>
        <dbReference type="Proteomes" id="UP000446786"/>
    </source>
</evidence>
<keyword evidence="1" id="KW-0812">Transmembrane</keyword>
<organism evidence="2 4">
    <name type="scientific">Parerythrobacter jejuensis</name>
    <dbReference type="NCBI Taxonomy" id="795812"/>
    <lineage>
        <taxon>Bacteria</taxon>
        <taxon>Pseudomonadati</taxon>
        <taxon>Pseudomonadota</taxon>
        <taxon>Alphaproteobacteria</taxon>
        <taxon>Sphingomonadales</taxon>
        <taxon>Erythrobacteraceae</taxon>
        <taxon>Parerythrobacter</taxon>
    </lineage>
</organism>
<evidence type="ECO:0000313" key="3">
    <source>
        <dbReference type="EMBL" id="MXP33978.1"/>
    </source>
</evidence>
<protein>
    <submittedName>
        <fullName evidence="2">Uncharacterized protein</fullName>
    </submittedName>
</protein>
<keyword evidence="1" id="KW-0472">Membrane</keyword>
<dbReference type="EMBL" id="WTYE01000001">
    <property type="protein sequence ID" value="MXP31218.1"/>
    <property type="molecule type" value="Genomic_DNA"/>
</dbReference>
<dbReference type="AlphaFoldDB" id="A0A845AWQ9"/>
<gene>
    <name evidence="2" type="ORF">GRI94_05185</name>
    <name evidence="3" type="ORF">GRI94_19275</name>
</gene>
<dbReference type="RefSeq" id="WP_160778680.1">
    <property type="nucleotide sequence ID" value="NZ_BAAAZF010000001.1"/>
</dbReference>
<feature type="transmembrane region" description="Helical" evidence="1">
    <location>
        <begin position="16"/>
        <end position="35"/>
    </location>
</feature>
<evidence type="ECO:0000313" key="2">
    <source>
        <dbReference type="EMBL" id="MXP31218.1"/>
    </source>
</evidence>
<dbReference type="OrthoDB" id="7411237at2"/>
<keyword evidence="4" id="KW-1185">Reference proteome</keyword>
<comment type="caution">
    <text evidence="2">The sequence shown here is derived from an EMBL/GenBank/DDBJ whole genome shotgun (WGS) entry which is preliminary data.</text>
</comment>
<proteinExistence type="predicted"/>
<name>A0A845AWQ9_9SPHN</name>
<evidence type="ECO:0000256" key="1">
    <source>
        <dbReference type="SAM" id="Phobius"/>
    </source>
</evidence>
<dbReference type="Proteomes" id="UP000446786">
    <property type="component" value="Unassembled WGS sequence"/>
</dbReference>
<sequence>MLERAITIGLKHERMIVIAAAIWFWAGIAIYARFIPLPDLPGWVRPTFFWSSVAFNAVWWGYVHGKVEARRRALAKPAAAPQETE</sequence>